<proteinExistence type="predicted"/>
<sequence length="292" mass="33331">MSGEKRQLEEVTDSEEELEVMSVRKEIAMGTMMDKILQSNPPLSQEQPGYLLGFVNMLDGEQNLPSELENSLRSFRTMGKIWSYNTTKATKKGVIEYLESCKGLTGTLFAMSFDLKTLEKLKILLGVYTETNTTVEDCCRLVEKLHMSTSATTARGATVRVGVVGTKKQKLLDATTDEISVDIDEIPVEIEPQPTFKTYSCITAPKEGKSYIRRLEDSWKGYHAKVTIYRRSDLMNCPKSSEKWKYKYQEMELNYESGGQISQMMNQMKGVQMNYLSAKGVNWELKKEYKFE</sequence>
<name>A0A7L7YQE0_9VIRU</name>
<protein>
    <submittedName>
        <fullName evidence="1">NS2</fullName>
    </submittedName>
</protein>
<organism evidence="1">
    <name type="scientific">uncultured densovirus</name>
    <dbReference type="NCBI Taxonomy" id="748192"/>
    <lineage>
        <taxon>Viruses</taxon>
        <taxon>Monodnaviria</taxon>
        <taxon>Shotokuvirae</taxon>
        <taxon>Cossaviricota</taxon>
        <taxon>Quintoviricetes</taxon>
        <taxon>Piccovirales</taxon>
        <taxon>Parvoviridae</taxon>
        <taxon>Densovirinae</taxon>
        <taxon>environmental samples</taxon>
    </lineage>
</organism>
<evidence type="ECO:0000313" key="1">
    <source>
        <dbReference type="EMBL" id="QOD39508.1"/>
    </source>
</evidence>
<gene>
    <name evidence="1" type="primary">NS2</name>
</gene>
<dbReference type="EMBL" id="MT733026">
    <property type="protein sequence ID" value="QOD39508.1"/>
    <property type="molecule type" value="Genomic_DNA"/>
</dbReference>
<accession>A0A7L7YQE0</accession>
<reference evidence="1" key="1">
    <citation type="submission" date="2020-07" db="EMBL/GenBank/DDBJ databases">
        <title>Diversity of sea star-associated densoviruses and transcribed endogenized viral elements of densovirus origin.</title>
        <authorList>
            <person name="Jackson E.W."/>
            <person name="Hewson I."/>
        </authorList>
    </citation>
    <scope>NUCLEOTIDE SEQUENCE</scope>
</reference>